<dbReference type="InterPro" id="IPR006076">
    <property type="entry name" value="FAD-dep_OxRdtase"/>
</dbReference>
<keyword evidence="3" id="KW-1185">Reference proteome</keyword>
<dbReference type="SUPFAM" id="SSF51905">
    <property type="entry name" value="FAD/NAD(P)-binding domain"/>
    <property type="match status" value="1"/>
</dbReference>
<dbReference type="GO" id="GO:0005737">
    <property type="term" value="C:cytoplasm"/>
    <property type="evidence" value="ECO:0007669"/>
    <property type="project" value="TreeGrafter"/>
</dbReference>
<evidence type="ECO:0000259" key="1">
    <source>
        <dbReference type="Pfam" id="PF01266"/>
    </source>
</evidence>
<name>A0A8E0VLZ6_9TREM</name>
<dbReference type="InterPro" id="IPR036188">
    <property type="entry name" value="FAD/NAD-bd_sf"/>
</dbReference>
<reference evidence="2" key="1">
    <citation type="submission" date="2019-05" db="EMBL/GenBank/DDBJ databases">
        <title>Annotation for the trematode Fasciolopsis buski.</title>
        <authorList>
            <person name="Choi Y.-J."/>
        </authorList>
    </citation>
    <scope>NUCLEOTIDE SEQUENCE</scope>
    <source>
        <strain evidence="2">HT</strain>
        <tissue evidence="2">Whole worm</tissue>
    </source>
</reference>
<accession>A0A8E0VLZ6</accession>
<evidence type="ECO:0000313" key="3">
    <source>
        <dbReference type="Proteomes" id="UP000728185"/>
    </source>
</evidence>
<dbReference type="AlphaFoldDB" id="A0A8E0VLZ6"/>
<protein>
    <submittedName>
        <fullName evidence="2">Putative oxidoreductase TDA3</fullName>
    </submittedName>
</protein>
<dbReference type="Gene3D" id="3.50.50.60">
    <property type="entry name" value="FAD/NAD(P)-binding domain"/>
    <property type="match status" value="2"/>
</dbReference>
<comment type="caution">
    <text evidence="2">The sequence shown here is derived from an EMBL/GenBank/DDBJ whole genome shotgun (WGS) entry which is preliminary data.</text>
</comment>
<proteinExistence type="predicted"/>
<feature type="domain" description="FAD dependent oxidoreductase" evidence="1">
    <location>
        <begin position="3"/>
        <end position="359"/>
    </location>
</feature>
<dbReference type="Proteomes" id="UP000728185">
    <property type="component" value="Unassembled WGS sequence"/>
</dbReference>
<gene>
    <name evidence="2" type="ORF">FBUS_02827</name>
</gene>
<dbReference type="OrthoDB" id="424974at2759"/>
<dbReference type="Pfam" id="PF01266">
    <property type="entry name" value="DAO"/>
    <property type="match status" value="1"/>
</dbReference>
<dbReference type="PANTHER" id="PTHR13847:SF150">
    <property type="entry name" value="OXIDOREDUCTASE TDA3-RELATED"/>
    <property type="match status" value="1"/>
</dbReference>
<dbReference type="PANTHER" id="PTHR13847">
    <property type="entry name" value="SARCOSINE DEHYDROGENASE-RELATED"/>
    <property type="match status" value="1"/>
</dbReference>
<evidence type="ECO:0000313" key="2">
    <source>
        <dbReference type="EMBL" id="KAA0201029.1"/>
    </source>
</evidence>
<sequence length="421" mass="45573">MTVIIIGAGIIGVSTAYYLAKHGIPCTVVDACGIAAAASGRAGGFLARDWCSHYEMDILARFGFDLHMELAEQFGDVCGYRRVHTYSIDIAPGDPGKSVKGPQWIQGKVRHYSQMGTPETTAQVHPNLLVNELFKEAQRMTQNATQFKLARAVGLQFDHEDSPRVTAVTVVPTDSSDASEEVLPASCVLLATGPWSSTSTSWLPARCLPSRRFGGHRAHGVVIRPCPEAAASKPAVDATCLFMDYNGPGRACSPEVYPRPDGTVYMCGLSDNEPVPNTAREVVVDSWRCDRLREVIGTVSPTLDKAQLVGEYACYLPLSPDGVPVIGPVVGVNGVWIGTGHSCWGILTGPITGRLLAAMIAATVQDSISCLTCLPKEVQIKEREESQRLLNNHGFDLFHPRRFAHQSLMEAAKCRTNKKPE</sequence>
<dbReference type="EMBL" id="LUCM01000147">
    <property type="protein sequence ID" value="KAA0201029.1"/>
    <property type="molecule type" value="Genomic_DNA"/>
</dbReference>
<dbReference type="Gene3D" id="3.30.9.10">
    <property type="entry name" value="D-Amino Acid Oxidase, subunit A, domain 2"/>
    <property type="match status" value="1"/>
</dbReference>
<organism evidence="2 3">
    <name type="scientific">Fasciolopsis buskii</name>
    <dbReference type="NCBI Taxonomy" id="27845"/>
    <lineage>
        <taxon>Eukaryota</taxon>
        <taxon>Metazoa</taxon>
        <taxon>Spiralia</taxon>
        <taxon>Lophotrochozoa</taxon>
        <taxon>Platyhelminthes</taxon>
        <taxon>Trematoda</taxon>
        <taxon>Digenea</taxon>
        <taxon>Plagiorchiida</taxon>
        <taxon>Echinostomata</taxon>
        <taxon>Echinostomatoidea</taxon>
        <taxon>Fasciolidae</taxon>
        <taxon>Fasciolopsis</taxon>
    </lineage>
</organism>